<dbReference type="Proteomes" id="UP000821845">
    <property type="component" value="Chromosome 4"/>
</dbReference>
<accession>A0ACB7SFI0</accession>
<protein>
    <submittedName>
        <fullName evidence="1">Uncharacterized protein</fullName>
    </submittedName>
</protein>
<evidence type="ECO:0000313" key="1">
    <source>
        <dbReference type="EMBL" id="KAH6933947.1"/>
    </source>
</evidence>
<reference evidence="1" key="1">
    <citation type="submission" date="2020-05" db="EMBL/GenBank/DDBJ databases">
        <title>Large-scale comparative analyses of tick genomes elucidate their genetic diversity and vector capacities.</title>
        <authorList>
            <person name="Jia N."/>
            <person name="Wang J."/>
            <person name="Shi W."/>
            <person name="Du L."/>
            <person name="Sun Y."/>
            <person name="Zhan W."/>
            <person name="Jiang J."/>
            <person name="Wang Q."/>
            <person name="Zhang B."/>
            <person name="Ji P."/>
            <person name="Sakyi L.B."/>
            <person name="Cui X."/>
            <person name="Yuan T."/>
            <person name="Jiang B."/>
            <person name="Yang W."/>
            <person name="Lam T.T.-Y."/>
            <person name="Chang Q."/>
            <person name="Ding S."/>
            <person name="Wang X."/>
            <person name="Zhu J."/>
            <person name="Ruan X."/>
            <person name="Zhao L."/>
            <person name="Wei J."/>
            <person name="Que T."/>
            <person name="Du C."/>
            <person name="Cheng J."/>
            <person name="Dai P."/>
            <person name="Han X."/>
            <person name="Huang E."/>
            <person name="Gao Y."/>
            <person name="Liu J."/>
            <person name="Shao H."/>
            <person name="Ye R."/>
            <person name="Li L."/>
            <person name="Wei W."/>
            <person name="Wang X."/>
            <person name="Wang C."/>
            <person name="Yang T."/>
            <person name="Huo Q."/>
            <person name="Li W."/>
            <person name="Guo W."/>
            <person name="Chen H."/>
            <person name="Zhou L."/>
            <person name="Ni X."/>
            <person name="Tian J."/>
            <person name="Zhou Y."/>
            <person name="Sheng Y."/>
            <person name="Liu T."/>
            <person name="Pan Y."/>
            <person name="Xia L."/>
            <person name="Li J."/>
            <person name="Zhao F."/>
            <person name="Cao W."/>
        </authorList>
    </citation>
    <scope>NUCLEOTIDE SEQUENCE</scope>
    <source>
        <strain evidence="1">Hyas-2018</strain>
    </source>
</reference>
<comment type="caution">
    <text evidence="1">The sequence shown here is derived from an EMBL/GenBank/DDBJ whole genome shotgun (WGS) entry which is preliminary data.</text>
</comment>
<evidence type="ECO:0000313" key="2">
    <source>
        <dbReference type="Proteomes" id="UP000821845"/>
    </source>
</evidence>
<sequence>MKEPPGVSKNSPSMNAKVIIAVLAVYAMLVAERLSRSSEGQRSSLVGLARKGRLFLPVSAGRPFVEPPSVRGPSRRPPPTPHCVAALLRRMDRLGLVGKKVAMVGSKSEEDKAVHEPQVRTLRVRGERKATARAAAPKRPGSRTGSHNDRPTVRAETPAPLKTQASKDYVHQPHESTTVMDVPKMSPTRSPSPRQMSRHSSSLYRRKTTESTTLTGIRGWWRRMWGESEDRSRGVSYLIRIYERERAEKACRMVYACLFALFLTLFAYFLAHMLSTGTIVRVRTGVGLVSGELHSVLKRNVFYYLGIPYASKPPRFQRAEPLDRLQINLIVPQFPGVRCMQVVENGSNTTWPESDVYGGLSKPWYSEDCLYLNIWSPAPPCDYTSDTCPTPAPVVVVIFSLGFARGGADWYDGSLLASLGGVVVVAPNFRLGPLAVPLKEDQPQNVPLLSLEDQMLAIQWTQHNIKYFGGNSSQITLMGAGGGAWTVGEMVLSNRGNVRDIVKRVILHGGSPLQRYAPFRAYLVEKAIGCGPASSECLDVADISQLAGLASQRVLGPSATLVVAEGRQDHGIDVLVGYVPGQGRRLALDILLDIANELSSNASDEETLAKVQEYLNFTSLTAIFYKLRSSSASPIDVWPRFLEYLLISCPIELISDLYQAIYARTYGFVYEQETRYPDGVGGAPFPDVDMVFGVPLVSSAPAYPEHMKETSLKFINVWSTFIKKGRLPSVDGNPWPVMIENTRWTAVSVVIKDGMKLSAPARSVHKTCEDIDNILLGVVNHPDADSSEFATDAGYY</sequence>
<name>A0ACB7SFI0_HYAAI</name>
<gene>
    <name evidence="1" type="ORF">HPB50_019139</name>
</gene>
<keyword evidence="2" id="KW-1185">Reference proteome</keyword>
<dbReference type="EMBL" id="CM023484">
    <property type="protein sequence ID" value="KAH6933947.1"/>
    <property type="molecule type" value="Genomic_DNA"/>
</dbReference>
<organism evidence="1 2">
    <name type="scientific">Hyalomma asiaticum</name>
    <name type="common">Tick</name>
    <dbReference type="NCBI Taxonomy" id="266040"/>
    <lineage>
        <taxon>Eukaryota</taxon>
        <taxon>Metazoa</taxon>
        <taxon>Ecdysozoa</taxon>
        <taxon>Arthropoda</taxon>
        <taxon>Chelicerata</taxon>
        <taxon>Arachnida</taxon>
        <taxon>Acari</taxon>
        <taxon>Parasitiformes</taxon>
        <taxon>Ixodida</taxon>
        <taxon>Ixodoidea</taxon>
        <taxon>Ixodidae</taxon>
        <taxon>Hyalomminae</taxon>
        <taxon>Hyalomma</taxon>
    </lineage>
</organism>
<proteinExistence type="predicted"/>